<dbReference type="SUPFAM" id="SSF53927">
    <property type="entry name" value="Cytidine deaminase-like"/>
    <property type="match status" value="1"/>
</dbReference>
<accession>A0A0F9CW46</accession>
<dbReference type="Pfam" id="PF01808">
    <property type="entry name" value="AICARFT_IMPCHas"/>
    <property type="match status" value="1"/>
</dbReference>
<gene>
    <name evidence="1" type="ORF">LCGC14_2353300</name>
</gene>
<reference evidence="1" key="1">
    <citation type="journal article" date="2015" name="Nature">
        <title>Complex archaea that bridge the gap between prokaryotes and eukaryotes.</title>
        <authorList>
            <person name="Spang A."/>
            <person name="Saw J.H."/>
            <person name="Jorgensen S.L."/>
            <person name="Zaremba-Niedzwiedzka K."/>
            <person name="Martijn J."/>
            <person name="Lind A.E."/>
            <person name="van Eijk R."/>
            <person name="Schleper C."/>
            <person name="Guy L."/>
            <person name="Ettema T.J."/>
        </authorList>
    </citation>
    <scope>NUCLEOTIDE SEQUENCE</scope>
</reference>
<dbReference type="Gene3D" id="3.40.140.20">
    <property type="match status" value="2"/>
</dbReference>
<proteinExistence type="predicted"/>
<dbReference type="SMART" id="SM00798">
    <property type="entry name" value="AICARFT_IMPCHas"/>
    <property type="match status" value="1"/>
</dbReference>
<evidence type="ECO:0000313" key="1">
    <source>
        <dbReference type="EMBL" id="KKL45671.1"/>
    </source>
</evidence>
<sequence length="351" mass="37070">MPDKPVENVNVSGKLAITCKYGENGYMVPAALYASEGDDPLALGRFTVAAGTDLSYNNLCDLDRLLQSLTHAAAAFEVNRGRVPSIVVGVKHGNACGAAFSFDDKIKAARDTAEGDPLALFGGLVATNFPVTEEVAEALITRGMPEGNRRILDGIVAPSVDEAAMGLFKRKGDKCRLLVNPALESVGKDSLDTAQRVRYVRGGLLAQPNYTYIPDFSDERVQKHGKASQAQENDMLFAKAICDTSNSNTITMVKNGKLIANGVGQQARVRGANLAVNLAGYSGHEIEGASASSDSFFPFTDGTAVLAEAGVKAILSTSGSVKDAEVAEYCQGQGVTLYLIPDKVARGFFGH</sequence>
<dbReference type="InterPro" id="IPR016193">
    <property type="entry name" value="Cytidine_deaminase-like"/>
</dbReference>
<dbReference type="PANTHER" id="PTHR11692:SF0">
    <property type="entry name" value="BIFUNCTIONAL PURINE BIOSYNTHESIS PROTEIN ATIC"/>
    <property type="match status" value="1"/>
</dbReference>
<dbReference type="InterPro" id="IPR002695">
    <property type="entry name" value="PurH-like"/>
</dbReference>
<dbReference type="GO" id="GO:0003937">
    <property type="term" value="F:IMP cyclohydrolase activity"/>
    <property type="evidence" value="ECO:0007669"/>
    <property type="project" value="InterPro"/>
</dbReference>
<dbReference type="EMBL" id="LAZR01034304">
    <property type="protein sequence ID" value="KKL45671.1"/>
    <property type="molecule type" value="Genomic_DNA"/>
</dbReference>
<organism evidence="1">
    <name type="scientific">marine sediment metagenome</name>
    <dbReference type="NCBI Taxonomy" id="412755"/>
    <lineage>
        <taxon>unclassified sequences</taxon>
        <taxon>metagenomes</taxon>
        <taxon>ecological metagenomes</taxon>
    </lineage>
</organism>
<protein>
    <submittedName>
        <fullName evidence="1">Uncharacterized protein</fullName>
    </submittedName>
</protein>
<dbReference type="GO" id="GO:0005829">
    <property type="term" value="C:cytosol"/>
    <property type="evidence" value="ECO:0007669"/>
    <property type="project" value="TreeGrafter"/>
</dbReference>
<dbReference type="GO" id="GO:0004643">
    <property type="term" value="F:phosphoribosylaminoimidazolecarboxamide formyltransferase activity"/>
    <property type="evidence" value="ECO:0007669"/>
    <property type="project" value="InterPro"/>
</dbReference>
<dbReference type="GO" id="GO:0006189">
    <property type="term" value="P:'de novo' IMP biosynthetic process"/>
    <property type="evidence" value="ECO:0007669"/>
    <property type="project" value="TreeGrafter"/>
</dbReference>
<comment type="caution">
    <text evidence="1">The sequence shown here is derived from an EMBL/GenBank/DDBJ whole genome shotgun (WGS) entry which is preliminary data.</text>
</comment>
<name>A0A0F9CW46_9ZZZZ</name>
<dbReference type="PANTHER" id="PTHR11692">
    <property type="entry name" value="BIFUNCTIONAL PURINE BIOSYNTHESIS PROTEIN PURH"/>
    <property type="match status" value="1"/>
</dbReference>
<dbReference type="InterPro" id="IPR024051">
    <property type="entry name" value="AICAR_Tfase_dup_dom_sf"/>
</dbReference>
<dbReference type="AlphaFoldDB" id="A0A0F9CW46"/>